<protein>
    <submittedName>
        <fullName evidence="1">11477_t:CDS:1</fullName>
    </submittedName>
</protein>
<reference evidence="1" key="1">
    <citation type="submission" date="2021-06" db="EMBL/GenBank/DDBJ databases">
        <authorList>
            <person name="Kallberg Y."/>
            <person name="Tangrot J."/>
            <person name="Rosling A."/>
        </authorList>
    </citation>
    <scope>NUCLEOTIDE SEQUENCE</scope>
    <source>
        <strain evidence="1">BR232B</strain>
    </source>
</reference>
<evidence type="ECO:0000313" key="1">
    <source>
        <dbReference type="EMBL" id="CAG8651900.1"/>
    </source>
</evidence>
<dbReference type="Proteomes" id="UP000789739">
    <property type="component" value="Unassembled WGS sequence"/>
</dbReference>
<gene>
    <name evidence="1" type="ORF">PBRASI_LOCUS10308</name>
</gene>
<feature type="non-terminal residue" evidence="1">
    <location>
        <position position="133"/>
    </location>
</feature>
<comment type="caution">
    <text evidence="1">The sequence shown here is derived from an EMBL/GenBank/DDBJ whole genome shotgun (WGS) entry which is preliminary data.</text>
</comment>
<evidence type="ECO:0000313" key="2">
    <source>
        <dbReference type="Proteomes" id="UP000789739"/>
    </source>
</evidence>
<accession>A0A9N9DYG7</accession>
<dbReference type="EMBL" id="CAJVPI010002946">
    <property type="protein sequence ID" value="CAG8651900.1"/>
    <property type="molecule type" value="Genomic_DNA"/>
</dbReference>
<sequence>ELLTEEIERIGQIVERTEAFDAQSLPSNKGYRGDNFLETHVTYRHPFPKLGHARPRGSVAQTFLFNKSSYREYPALSSMVVLRGLRTEATDFMPAGCYGISLRRIESGWGRMKIANWENKDIVNCVLAKHASV</sequence>
<proteinExistence type="predicted"/>
<keyword evidence="2" id="KW-1185">Reference proteome</keyword>
<organism evidence="1 2">
    <name type="scientific">Paraglomus brasilianum</name>
    <dbReference type="NCBI Taxonomy" id="144538"/>
    <lineage>
        <taxon>Eukaryota</taxon>
        <taxon>Fungi</taxon>
        <taxon>Fungi incertae sedis</taxon>
        <taxon>Mucoromycota</taxon>
        <taxon>Glomeromycotina</taxon>
        <taxon>Glomeromycetes</taxon>
        <taxon>Paraglomerales</taxon>
        <taxon>Paraglomeraceae</taxon>
        <taxon>Paraglomus</taxon>
    </lineage>
</organism>
<dbReference type="AlphaFoldDB" id="A0A9N9DYG7"/>
<name>A0A9N9DYG7_9GLOM</name>